<evidence type="ECO:0000313" key="3">
    <source>
        <dbReference type="EMBL" id="KAF4674226.1"/>
    </source>
</evidence>
<accession>A0A7J6MS59</accession>
<dbReference type="EMBL" id="JABANN010000034">
    <property type="protein sequence ID" value="KAF4674226.1"/>
    <property type="molecule type" value="Genomic_DNA"/>
</dbReference>
<proteinExistence type="predicted"/>
<feature type="region of interest" description="Disordered" evidence="1">
    <location>
        <begin position="17"/>
        <end position="36"/>
    </location>
</feature>
<dbReference type="InterPro" id="IPR001202">
    <property type="entry name" value="WW_dom"/>
</dbReference>
<dbReference type="CDD" id="cd00201">
    <property type="entry name" value="WW"/>
    <property type="match status" value="1"/>
</dbReference>
<evidence type="ECO:0000313" key="4">
    <source>
        <dbReference type="Proteomes" id="UP000572268"/>
    </source>
</evidence>
<feature type="transmembrane region" description="Helical" evidence="2">
    <location>
        <begin position="165"/>
        <end position="189"/>
    </location>
</feature>
<feature type="transmembrane region" description="Helical" evidence="2">
    <location>
        <begin position="862"/>
        <end position="884"/>
    </location>
</feature>
<keyword evidence="2" id="KW-0812">Transmembrane</keyword>
<sequence>MLRVPIVFEQGRKYGHDLPKDLRTQPSSLANKNRPNRGVADLTTDWEVFLAHFNLFNMMHKKWQCHEAFARVCMCWGTNQLLTAMSYFSLAYYGVFFNQPWAAYAYTICCFTAAFIHMQINALLTPRENMVMLFLLFVPLALQSIDTALYVNAVQKEDTYAITEFGGAITGLVAVILAGGWQAFFIYLCKPDSKGLPVKFSTVWCIDVMGFGVETMEEVAEPLAQPKHMHAGHLNLPSFPEDGPLNTYGPASDKINFKNPKKGYHPDISEDLRRQCKATERSLGRLFRHWETEKEQKQLSDGELRELEQLKGEFATQRKALAGAVRAEQGRGDCTPGTPFQPREGWIRLEYVDEEGQTMPYHLNCDTGEVQWDMPDEALQGRARGLSLIPEELDEYEQKVKAYKEVQKTKGFHLLEDNRFNKARSRMPLRMTNFGSIVSLLCWCGAIVDTALEIAKIDTTGDRNAAVREGINRHLLSSPVSYATPALLDGAAFYSPSSIACRSTSEVYTADLLGSRLLSSAVTRKCGLTSSVIDDALILRNDELAVLSGGRVIECASGNEVLLAAESAPQPRLIAESAAGAWVAISRDDAQIYFNSGKSSHWYPGAAKYPNAVSVHTADENAYVLLPNSEIDLWSMVSGRFLGRAEIPGTEGADIEWVSACEGSLLGYDKHTREAVVAREFFVDPYLLTRTAVENEPEEGTPSWLIFLWALNLASAVFFLVMSIWFSIHASITAQTFAVRLLTQWMRLPVPGQEQINSACADLRNYERKGLDTMFRIPVVSNFMPVKGARAKEDKELREAAPKILESNAATEDIATDYNIFVEHFYLFNRLKEHWQGFDAYARVFMVLGTNQLVNVLCYMGLMFYFIAYNFWGPWIFILLMLTFDLIHERMNLLLSPLEHWSLTLLQVSGPILAGFAATFDITYRIRMERGVPGDHEGWIETVNILTPIIYFLHFLFIGYFISLGLEPDGDLPTKFSMIMSIDVLGLDEEQKQRKMRHMDTVTKQEAPVSELIPQTGSVKLAQKIHKQKTRELGRSLSSIPEGSQASSSSSTAVPNSGSTSSGAPYRIGRGITREADALAMGRALQAEEKPSLTKTFRENSAKAKILPWRIYKAGGAVVAALWLFGVGYTCAVAAGATSWGWNNKAGLVEEGGEEEHRRLEDSCVTFESSRLNLLEPGPFFYPTTVDVVDSSLILGDEFNNKWSFPAIGGRLHDEPADVGVQNVKYSVNSGNVYRSVNGVRTSQLHVPYDLVSGKPVGACGSSDGAAAVVTDKGELLTWTSRGVWSGASNFTGPISSDNLDLKDCAYRDDDLLVLGNDGVTGEAQVWVASRS</sequence>
<feature type="transmembrane region" description="Helical" evidence="2">
    <location>
        <begin position="101"/>
        <end position="124"/>
    </location>
</feature>
<protein>
    <recommendedName>
        <fullName evidence="5">Pumilio domain member 4</fullName>
    </recommendedName>
</protein>
<dbReference type="Proteomes" id="UP000572268">
    <property type="component" value="Unassembled WGS sequence"/>
</dbReference>
<gene>
    <name evidence="3" type="ORF">FOL46_005583</name>
</gene>
<evidence type="ECO:0000256" key="1">
    <source>
        <dbReference type="SAM" id="MobiDB-lite"/>
    </source>
</evidence>
<evidence type="ECO:0000256" key="2">
    <source>
        <dbReference type="SAM" id="Phobius"/>
    </source>
</evidence>
<reference evidence="3 4" key="1">
    <citation type="submission" date="2020-04" db="EMBL/GenBank/DDBJ databases">
        <title>Perkinsus olseni comparative genomics.</title>
        <authorList>
            <person name="Bogema D.R."/>
        </authorList>
    </citation>
    <scope>NUCLEOTIDE SEQUENCE [LARGE SCALE GENOMIC DNA]</scope>
    <source>
        <strain evidence="3">ATCC PRA-31</strain>
    </source>
</reference>
<keyword evidence="2" id="KW-0472">Membrane</keyword>
<evidence type="ECO:0008006" key="5">
    <source>
        <dbReference type="Google" id="ProtNLM"/>
    </source>
</evidence>
<feature type="transmembrane region" description="Helical" evidence="2">
    <location>
        <begin position="945"/>
        <end position="966"/>
    </location>
</feature>
<feature type="transmembrane region" description="Helical" evidence="2">
    <location>
        <begin position="704"/>
        <end position="726"/>
    </location>
</feature>
<keyword evidence="2" id="KW-1133">Transmembrane helix</keyword>
<feature type="compositionally biased region" description="Polar residues" evidence="1">
    <location>
        <begin position="24"/>
        <end position="33"/>
    </location>
</feature>
<feature type="compositionally biased region" description="Low complexity" evidence="1">
    <location>
        <begin position="1038"/>
        <end position="1062"/>
    </location>
</feature>
<comment type="caution">
    <text evidence="3">The sequence shown here is derived from an EMBL/GenBank/DDBJ whole genome shotgun (WGS) entry which is preliminary data.</text>
</comment>
<name>A0A7J6MS59_PEROL</name>
<feature type="transmembrane region" description="Helical" evidence="2">
    <location>
        <begin position="131"/>
        <end position="153"/>
    </location>
</feature>
<organism evidence="3 4">
    <name type="scientific">Perkinsus olseni</name>
    <name type="common">Perkinsus atlanticus</name>
    <dbReference type="NCBI Taxonomy" id="32597"/>
    <lineage>
        <taxon>Eukaryota</taxon>
        <taxon>Sar</taxon>
        <taxon>Alveolata</taxon>
        <taxon>Perkinsozoa</taxon>
        <taxon>Perkinsea</taxon>
        <taxon>Perkinsida</taxon>
        <taxon>Perkinsidae</taxon>
        <taxon>Perkinsus</taxon>
    </lineage>
</organism>
<feature type="region of interest" description="Disordered" evidence="1">
    <location>
        <begin position="1030"/>
        <end position="1068"/>
    </location>
</feature>
<feature type="transmembrane region" description="Helical" evidence="2">
    <location>
        <begin position="904"/>
        <end position="924"/>
    </location>
</feature>